<dbReference type="GO" id="GO:0003677">
    <property type="term" value="F:DNA binding"/>
    <property type="evidence" value="ECO:0007669"/>
    <property type="project" value="InterPro"/>
</dbReference>
<dbReference type="Pfam" id="PF03374">
    <property type="entry name" value="ANT"/>
    <property type="match status" value="1"/>
</dbReference>
<feature type="non-terminal residue" evidence="2">
    <location>
        <position position="1"/>
    </location>
</feature>
<organism evidence="2 3">
    <name type="scientific">Heliophilum fasciatum</name>
    <dbReference type="NCBI Taxonomy" id="35700"/>
    <lineage>
        <taxon>Bacteria</taxon>
        <taxon>Bacillati</taxon>
        <taxon>Bacillota</taxon>
        <taxon>Clostridia</taxon>
        <taxon>Eubacteriales</taxon>
        <taxon>Heliobacteriaceae</taxon>
        <taxon>Heliophilum</taxon>
    </lineage>
</organism>
<feature type="domain" description="Antirepressor protein C-terminal" evidence="1">
    <location>
        <begin position="116"/>
        <end position="216"/>
    </location>
</feature>
<proteinExistence type="predicted"/>
<dbReference type="InterPro" id="IPR005039">
    <property type="entry name" value="Ant_C"/>
</dbReference>
<evidence type="ECO:0000313" key="3">
    <source>
        <dbReference type="Proteomes" id="UP000294813"/>
    </source>
</evidence>
<dbReference type="AlphaFoldDB" id="A0A4R2RCS6"/>
<dbReference type="RefSeq" id="WP_207668889.1">
    <property type="nucleotide sequence ID" value="NZ_SLXT01000035.1"/>
</dbReference>
<dbReference type="EMBL" id="SLXT01000035">
    <property type="protein sequence ID" value="TCP60613.1"/>
    <property type="molecule type" value="Genomic_DNA"/>
</dbReference>
<comment type="caution">
    <text evidence="2">The sequence shown here is derived from an EMBL/GenBank/DDBJ whole genome shotgun (WGS) entry which is preliminary data.</text>
</comment>
<keyword evidence="3" id="KW-1185">Reference proteome</keyword>
<name>A0A4R2RCS6_9FIRM</name>
<reference evidence="2 3" key="1">
    <citation type="submission" date="2019-03" db="EMBL/GenBank/DDBJ databases">
        <title>Genomic Encyclopedia of Type Strains, Phase IV (KMG-IV): sequencing the most valuable type-strain genomes for metagenomic binning, comparative biology and taxonomic classification.</title>
        <authorList>
            <person name="Goeker M."/>
        </authorList>
    </citation>
    <scope>NUCLEOTIDE SEQUENCE [LARGE SCALE GENOMIC DNA]</scope>
    <source>
        <strain evidence="2 3">DSM 11170</strain>
    </source>
</reference>
<sequence>RFAAIFLINLEKTRFQRIPYLVPLGSWTDSIKSFHFGTSYSKVPVLYLWTEKGAWLHAKSLNTDRAWEAYEMLIDEYYRLKEQQSEEKQSYQLPRTFAEALRQLADRVEENQKLQDKIQQEAPKVEAYQSFMSAENALPVNEIAKSMELGPNNLFSYMRDWRLMFKNDEGYNLPYQQYINQGFFIVKTKTFWNHGIQKNSSRTFVTPKGQELIFTLARKHHLIKRESEHIWIRKRENAM</sequence>
<evidence type="ECO:0000313" key="2">
    <source>
        <dbReference type="EMBL" id="TCP60613.1"/>
    </source>
</evidence>
<gene>
    <name evidence="2" type="ORF">EDD73_1351</name>
</gene>
<evidence type="ECO:0000259" key="1">
    <source>
        <dbReference type="Pfam" id="PF03374"/>
    </source>
</evidence>
<accession>A0A4R2RCS6</accession>
<dbReference type="Proteomes" id="UP000294813">
    <property type="component" value="Unassembled WGS sequence"/>
</dbReference>
<protein>
    <submittedName>
        <fullName evidence="2">Phage antirepressor YoqD-like protein</fullName>
    </submittedName>
</protein>